<protein>
    <submittedName>
        <fullName evidence="2">Uncharacterized protein</fullName>
    </submittedName>
</protein>
<reference evidence="3" key="1">
    <citation type="journal article" date="2013" name="Nature">
        <title>Draft genome of the wheat A-genome progenitor Triticum urartu.</title>
        <authorList>
            <person name="Ling H.Q."/>
            <person name="Zhao S."/>
            <person name="Liu D."/>
            <person name="Wang J."/>
            <person name="Sun H."/>
            <person name="Zhang C."/>
            <person name="Fan H."/>
            <person name="Li D."/>
            <person name="Dong L."/>
            <person name="Tao Y."/>
            <person name="Gao C."/>
            <person name="Wu H."/>
            <person name="Li Y."/>
            <person name="Cui Y."/>
            <person name="Guo X."/>
            <person name="Zheng S."/>
            <person name="Wang B."/>
            <person name="Yu K."/>
            <person name="Liang Q."/>
            <person name="Yang W."/>
            <person name="Lou X."/>
            <person name="Chen J."/>
            <person name="Feng M."/>
            <person name="Jian J."/>
            <person name="Zhang X."/>
            <person name="Luo G."/>
            <person name="Jiang Y."/>
            <person name="Liu J."/>
            <person name="Wang Z."/>
            <person name="Sha Y."/>
            <person name="Zhang B."/>
            <person name="Wu H."/>
            <person name="Tang D."/>
            <person name="Shen Q."/>
            <person name="Xue P."/>
            <person name="Zou S."/>
            <person name="Wang X."/>
            <person name="Liu X."/>
            <person name="Wang F."/>
            <person name="Yang Y."/>
            <person name="An X."/>
            <person name="Dong Z."/>
            <person name="Zhang K."/>
            <person name="Zhang X."/>
            <person name="Luo M.C."/>
            <person name="Dvorak J."/>
            <person name="Tong Y."/>
            <person name="Wang J."/>
            <person name="Yang H."/>
            <person name="Li Z."/>
            <person name="Wang D."/>
            <person name="Zhang A."/>
            <person name="Wang J."/>
        </authorList>
    </citation>
    <scope>NUCLEOTIDE SEQUENCE</scope>
    <source>
        <strain evidence="3">cv. G1812</strain>
    </source>
</reference>
<reference evidence="2" key="2">
    <citation type="submission" date="2018-03" db="EMBL/GenBank/DDBJ databases">
        <title>The Triticum urartu genome reveals the dynamic nature of wheat genome evolution.</title>
        <authorList>
            <person name="Ling H."/>
            <person name="Ma B."/>
            <person name="Shi X."/>
            <person name="Liu H."/>
            <person name="Dong L."/>
            <person name="Sun H."/>
            <person name="Cao Y."/>
            <person name="Gao Q."/>
            <person name="Zheng S."/>
            <person name="Li Y."/>
            <person name="Yu Y."/>
            <person name="Du H."/>
            <person name="Qi M."/>
            <person name="Li Y."/>
            <person name="Yu H."/>
            <person name="Cui Y."/>
            <person name="Wang N."/>
            <person name="Chen C."/>
            <person name="Wu H."/>
            <person name="Zhao Y."/>
            <person name="Zhang J."/>
            <person name="Li Y."/>
            <person name="Zhou W."/>
            <person name="Zhang B."/>
            <person name="Hu W."/>
            <person name="Eijk M."/>
            <person name="Tang J."/>
            <person name="Witsenboer H."/>
            <person name="Zhao S."/>
            <person name="Li Z."/>
            <person name="Zhang A."/>
            <person name="Wang D."/>
            <person name="Liang C."/>
        </authorList>
    </citation>
    <scope>NUCLEOTIDE SEQUENCE [LARGE SCALE GENOMIC DNA]</scope>
    <source>
        <strain evidence="2">cv. G1812</strain>
    </source>
</reference>
<keyword evidence="3" id="KW-1185">Reference proteome</keyword>
<evidence type="ECO:0000313" key="3">
    <source>
        <dbReference type="Proteomes" id="UP000015106"/>
    </source>
</evidence>
<dbReference type="EnsemblPlants" id="TuG1812G0700002687.01.T07">
    <property type="protein sequence ID" value="TuG1812G0700002687.01.T07.cds313590"/>
    <property type="gene ID" value="TuG1812G0700002687.01"/>
</dbReference>
<organism evidence="2 3">
    <name type="scientific">Triticum urartu</name>
    <name type="common">Red wild einkorn</name>
    <name type="synonym">Crithodium urartu</name>
    <dbReference type="NCBI Taxonomy" id="4572"/>
    <lineage>
        <taxon>Eukaryota</taxon>
        <taxon>Viridiplantae</taxon>
        <taxon>Streptophyta</taxon>
        <taxon>Embryophyta</taxon>
        <taxon>Tracheophyta</taxon>
        <taxon>Spermatophyta</taxon>
        <taxon>Magnoliopsida</taxon>
        <taxon>Liliopsida</taxon>
        <taxon>Poales</taxon>
        <taxon>Poaceae</taxon>
        <taxon>BOP clade</taxon>
        <taxon>Pooideae</taxon>
        <taxon>Triticodae</taxon>
        <taxon>Triticeae</taxon>
        <taxon>Triticinae</taxon>
        <taxon>Triticum</taxon>
    </lineage>
</organism>
<reference evidence="2" key="3">
    <citation type="submission" date="2022-06" db="UniProtKB">
        <authorList>
            <consortium name="EnsemblPlants"/>
        </authorList>
    </citation>
    <scope>IDENTIFICATION</scope>
</reference>
<dbReference type="Gramene" id="TuG1812G0700002687.01.T07">
    <property type="protein sequence ID" value="TuG1812G0700002687.01.T07.cds313590"/>
    <property type="gene ID" value="TuG1812G0700002687.01"/>
</dbReference>
<dbReference type="Proteomes" id="UP000015106">
    <property type="component" value="Chromosome 7"/>
</dbReference>
<proteinExistence type="predicted"/>
<feature type="signal peptide" evidence="1">
    <location>
        <begin position="1"/>
        <end position="18"/>
    </location>
</feature>
<keyword evidence="1" id="KW-0732">Signal</keyword>
<name>A0A8R7V246_TRIUA</name>
<sequence length="61" mass="6808">MTFVVLFKTTVLISITQGYIELASASFWFGCCKHTKVPTICENKEMLVLADAPLSFHDVIV</sequence>
<evidence type="ECO:0000313" key="2">
    <source>
        <dbReference type="EnsemblPlants" id="TuG1812G0700002687.01.T07.cds313590"/>
    </source>
</evidence>
<dbReference type="AlphaFoldDB" id="A0A8R7V246"/>
<feature type="chain" id="PRO_5035766586" evidence="1">
    <location>
        <begin position="19"/>
        <end position="61"/>
    </location>
</feature>
<accession>A0A8R7V246</accession>
<evidence type="ECO:0000256" key="1">
    <source>
        <dbReference type="SAM" id="SignalP"/>
    </source>
</evidence>